<dbReference type="GO" id="GO:0006511">
    <property type="term" value="P:ubiquitin-dependent protein catabolic process"/>
    <property type="evidence" value="ECO:0007669"/>
    <property type="project" value="TreeGrafter"/>
</dbReference>
<dbReference type="Proteomes" id="UP001327560">
    <property type="component" value="Chromosome 8"/>
</dbReference>
<feature type="region of interest" description="Disordered" evidence="5">
    <location>
        <begin position="1"/>
        <end position="59"/>
    </location>
</feature>
<dbReference type="PANTHER" id="PTHR47094">
    <property type="entry name" value="ELFLESS, ISOFORM B"/>
    <property type="match status" value="1"/>
</dbReference>
<dbReference type="GO" id="GO:0008270">
    <property type="term" value="F:zinc ion binding"/>
    <property type="evidence" value="ECO:0007669"/>
    <property type="project" value="UniProtKB-KW"/>
</dbReference>
<dbReference type="InterPro" id="IPR017907">
    <property type="entry name" value="Znf_RING_CS"/>
</dbReference>
<evidence type="ECO:0000256" key="1">
    <source>
        <dbReference type="ARBA" id="ARBA00022723"/>
    </source>
</evidence>
<dbReference type="GO" id="GO:0140082">
    <property type="term" value="F:SUMO-ubiquitin ligase activity"/>
    <property type="evidence" value="ECO:0007669"/>
    <property type="project" value="TreeGrafter"/>
</dbReference>
<evidence type="ECO:0000256" key="4">
    <source>
        <dbReference type="PROSITE-ProRule" id="PRU00175"/>
    </source>
</evidence>
<name>A0AAQ3QNZ1_9LILI</name>
<dbReference type="InterPro" id="IPR049627">
    <property type="entry name" value="SLX8"/>
</dbReference>
<dbReference type="PROSITE" id="PS50089">
    <property type="entry name" value="ZF_RING_2"/>
    <property type="match status" value="1"/>
</dbReference>
<proteinExistence type="predicted"/>
<feature type="compositionally biased region" description="Polar residues" evidence="5">
    <location>
        <begin position="109"/>
        <end position="120"/>
    </location>
</feature>
<dbReference type="GO" id="GO:0061630">
    <property type="term" value="F:ubiquitin protein ligase activity"/>
    <property type="evidence" value="ECO:0007669"/>
    <property type="project" value="InterPro"/>
</dbReference>
<dbReference type="InterPro" id="IPR001841">
    <property type="entry name" value="Znf_RING"/>
</dbReference>
<dbReference type="PROSITE" id="PS00518">
    <property type="entry name" value="ZF_RING_1"/>
    <property type="match status" value="1"/>
</dbReference>
<dbReference type="InterPro" id="IPR013083">
    <property type="entry name" value="Znf_RING/FYVE/PHD"/>
</dbReference>
<keyword evidence="2 4" id="KW-0863">Zinc-finger</keyword>
<keyword evidence="8" id="KW-1185">Reference proteome</keyword>
<gene>
    <name evidence="7" type="ORF">Cni_G24923</name>
</gene>
<evidence type="ECO:0000313" key="7">
    <source>
        <dbReference type="EMBL" id="WOL16141.1"/>
    </source>
</evidence>
<dbReference type="GO" id="GO:0032183">
    <property type="term" value="F:SUMO binding"/>
    <property type="evidence" value="ECO:0007669"/>
    <property type="project" value="TreeGrafter"/>
</dbReference>
<protein>
    <submittedName>
        <fullName evidence="7">E3 ubiquitin-protein ligase</fullName>
    </submittedName>
</protein>
<feature type="region of interest" description="Disordered" evidence="5">
    <location>
        <begin position="109"/>
        <end position="130"/>
    </location>
</feature>
<feature type="compositionally biased region" description="Polar residues" evidence="5">
    <location>
        <begin position="31"/>
        <end position="49"/>
    </location>
</feature>
<evidence type="ECO:0000256" key="2">
    <source>
        <dbReference type="ARBA" id="ARBA00022771"/>
    </source>
</evidence>
<feature type="domain" description="RING-type" evidence="6">
    <location>
        <begin position="172"/>
        <end position="209"/>
    </location>
</feature>
<evidence type="ECO:0000256" key="3">
    <source>
        <dbReference type="ARBA" id="ARBA00022833"/>
    </source>
</evidence>
<keyword evidence="3" id="KW-0862">Zinc</keyword>
<sequence>MAMNLDLNSPPEVESLLCEDFPDSRHLWNPGETSLSSVPQSSHATGPQQGTSTSGSDRIGSSIIDLESEDDEVKILSSSGFPQGRNHSRNNQPVTVIIDEDCETYTKQSGEQVAKSSLNTHNKRGRSSASKTLNNNHLYFVVEDEYKTKKKNVMNSEKETEKVTTKEPTLTCPICMETIVHTSSTICGHIFCLRCIKACVQKRKKCPVCGRKLQKNGFHRVYLPAFE</sequence>
<dbReference type="PANTHER" id="PTHR47094:SF1">
    <property type="entry name" value="RING-TYPE E3 UBIQUITIN TRANSFERASE"/>
    <property type="match status" value="1"/>
</dbReference>
<organism evidence="7 8">
    <name type="scientific">Canna indica</name>
    <name type="common">Indian-shot</name>
    <dbReference type="NCBI Taxonomy" id="4628"/>
    <lineage>
        <taxon>Eukaryota</taxon>
        <taxon>Viridiplantae</taxon>
        <taxon>Streptophyta</taxon>
        <taxon>Embryophyta</taxon>
        <taxon>Tracheophyta</taxon>
        <taxon>Spermatophyta</taxon>
        <taxon>Magnoliopsida</taxon>
        <taxon>Liliopsida</taxon>
        <taxon>Zingiberales</taxon>
        <taxon>Cannaceae</taxon>
        <taxon>Canna</taxon>
    </lineage>
</organism>
<dbReference type="SMART" id="SM00184">
    <property type="entry name" value="RING"/>
    <property type="match status" value="1"/>
</dbReference>
<evidence type="ECO:0000259" key="6">
    <source>
        <dbReference type="PROSITE" id="PS50089"/>
    </source>
</evidence>
<reference evidence="7 8" key="1">
    <citation type="submission" date="2023-10" db="EMBL/GenBank/DDBJ databases">
        <title>Chromosome-scale genome assembly provides insights into flower coloration mechanisms of Canna indica.</title>
        <authorList>
            <person name="Li C."/>
        </authorList>
    </citation>
    <scope>NUCLEOTIDE SEQUENCE [LARGE SCALE GENOMIC DNA]</scope>
    <source>
        <tissue evidence="7">Flower</tissue>
    </source>
</reference>
<dbReference type="AlphaFoldDB" id="A0AAQ3QNZ1"/>
<dbReference type="SUPFAM" id="SSF57850">
    <property type="entry name" value="RING/U-box"/>
    <property type="match status" value="1"/>
</dbReference>
<evidence type="ECO:0000313" key="8">
    <source>
        <dbReference type="Proteomes" id="UP001327560"/>
    </source>
</evidence>
<accession>A0AAQ3QNZ1</accession>
<dbReference type="Pfam" id="PF13639">
    <property type="entry name" value="zf-RING_2"/>
    <property type="match status" value="1"/>
</dbReference>
<dbReference type="GO" id="GO:0033768">
    <property type="term" value="C:SUMO-targeted ubiquitin ligase complex"/>
    <property type="evidence" value="ECO:0007669"/>
    <property type="project" value="TreeGrafter"/>
</dbReference>
<dbReference type="EMBL" id="CP136897">
    <property type="protein sequence ID" value="WOL16141.1"/>
    <property type="molecule type" value="Genomic_DNA"/>
</dbReference>
<evidence type="ECO:0000256" key="5">
    <source>
        <dbReference type="SAM" id="MobiDB-lite"/>
    </source>
</evidence>
<feature type="compositionally biased region" description="Low complexity" evidence="5">
    <location>
        <begin position="50"/>
        <end position="59"/>
    </location>
</feature>
<dbReference type="Gene3D" id="3.30.40.10">
    <property type="entry name" value="Zinc/RING finger domain, C3HC4 (zinc finger)"/>
    <property type="match status" value="1"/>
</dbReference>
<keyword evidence="1" id="KW-0479">Metal-binding</keyword>